<comment type="caution">
    <text evidence="1">The sequence shown here is derived from an EMBL/GenBank/DDBJ whole genome shotgun (WGS) entry which is preliminary data.</text>
</comment>
<dbReference type="SUPFAM" id="SSF48295">
    <property type="entry name" value="TrpR-like"/>
    <property type="match status" value="1"/>
</dbReference>
<dbReference type="Proteomes" id="UP001553161">
    <property type="component" value="Unassembled WGS sequence"/>
</dbReference>
<accession>A0ABV3L7A3</accession>
<dbReference type="InterPro" id="IPR010921">
    <property type="entry name" value="Trp_repressor/repl_initiator"/>
</dbReference>
<sequence>MFVRKLNGPRVVRLPDGGSISVADLPNSGTTRWVASRKAVVAKAVKYGLIAADEAVARYDLSHEELQGWIGAIDRHGAAGLKVTRMHDLRAGH</sequence>
<dbReference type="InterPro" id="IPR036388">
    <property type="entry name" value="WH-like_DNA-bd_sf"/>
</dbReference>
<dbReference type="EMBL" id="JBFBVU010000004">
    <property type="protein sequence ID" value="MEV8466243.1"/>
    <property type="molecule type" value="Genomic_DNA"/>
</dbReference>
<keyword evidence="2" id="KW-1185">Reference proteome</keyword>
<protein>
    <submittedName>
        <fullName evidence="1">DUF1153 domain-containing protein</fullName>
    </submittedName>
</protein>
<evidence type="ECO:0000313" key="2">
    <source>
        <dbReference type="Proteomes" id="UP001553161"/>
    </source>
</evidence>
<proteinExistence type="predicted"/>
<reference evidence="1 2" key="1">
    <citation type="submission" date="2024-07" db="EMBL/GenBank/DDBJ databases">
        <authorList>
            <person name="Kang M."/>
        </authorList>
    </citation>
    <scope>NUCLEOTIDE SEQUENCE [LARGE SCALE GENOMIC DNA]</scope>
    <source>
        <strain evidence="1 2">DFM31</strain>
    </source>
</reference>
<dbReference type="InterPro" id="IPR009534">
    <property type="entry name" value="DUF1153"/>
</dbReference>
<dbReference type="Gene3D" id="1.10.10.10">
    <property type="entry name" value="Winged helix-like DNA-binding domain superfamily/Winged helix DNA-binding domain"/>
    <property type="match status" value="1"/>
</dbReference>
<organism evidence="1 2">
    <name type="scientific">Meridianimarinicoccus marinus</name>
    <dbReference type="NCBI Taxonomy" id="3231483"/>
    <lineage>
        <taxon>Bacteria</taxon>
        <taxon>Pseudomonadati</taxon>
        <taxon>Pseudomonadota</taxon>
        <taxon>Alphaproteobacteria</taxon>
        <taxon>Rhodobacterales</taxon>
        <taxon>Paracoccaceae</taxon>
        <taxon>Meridianimarinicoccus</taxon>
    </lineage>
</organism>
<evidence type="ECO:0000313" key="1">
    <source>
        <dbReference type="EMBL" id="MEV8466243.1"/>
    </source>
</evidence>
<dbReference type="RefSeq" id="WP_366192044.1">
    <property type="nucleotide sequence ID" value="NZ_JBFBVU010000004.1"/>
</dbReference>
<name>A0ABV3L7A3_9RHOB</name>
<dbReference type="Pfam" id="PF06627">
    <property type="entry name" value="DUF1153"/>
    <property type="match status" value="1"/>
</dbReference>
<gene>
    <name evidence="1" type="ORF">AB0T83_05510</name>
</gene>